<organism evidence="2 3">
    <name type="scientific">Streptomyces netropsis</name>
    <name type="common">Streptoverticillium netropsis</name>
    <dbReference type="NCBI Taxonomy" id="55404"/>
    <lineage>
        <taxon>Bacteria</taxon>
        <taxon>Bacillati</taxon>
        <taxon>Actinomycetota</taxon>
        <taxon>Actinomycetes</taxon>
        <taxon>Kitasatosporales</taxon>
        <taxon>Streptomycetaceae</taxon>
        <taxon>Streptomyces</taxon>
    </lineage>
</organism>
<keyword evidence="2" id="KW-0436">Ligase</keyword>
<dbReference type="SUPFAM" id="SSF52402">
    <property type="entry name" value="Adenine nucleotide alpha hydrolases-like"/>
    <property type="match status" value="1"/>
</dbReference>
<dbReference type="Gene3D" id="3.40.50.620">
    <property type="entry name" value="HUPs"/>
    <property type="match status" value="1"/>
</dbReference>
<gene>
    <name evidence="2" type="ORF">FHS38_004964</name>
</gene>
<feature type="domain" description="Asparagine synthetase" evidence="1">
    <location>
        <begin position="51"/>
        <end position="164"/>
    </location>
</feature>
<keyword evidence="3" id="KW-1185">Reference proteome</keyword>
<evidence type="ECO:0000313" key="2">
    <source>
        <dbReference type="EMBL" id="MBB4888889.1"/>
    </source>
</evidence>
<proteinExistence type="predicted"/>
<dbReference type="Proteomes" id="UP000556436">
    <property type="component" value="Unassembled WGS sequence"/>
</dbReference>
<dbReference type="EMBL" id="JACHJG010000011">
    <property type="protein sequence ID" value="MBB4888889.1"/>
    <property type="molecule type" value="Genomic_DNA"/>
</dbReference>
<dbReference type="GO" id="GO:0004066">
    <property type="term" value="F:asparagine synthase (glutamine-hydrolyzing) activity"/>
    <property type="evidence" value="ECO:0007669"/>
    <property type="project" value="UniProtKB-EC"/>
</dbReference>
<evidence type="ECO:0000313" key="3">
    <source>
        <dbReference type="Proteomes" id="UP000556436"/>
    </source>
</evidence>
<sequence length="322" mass="34137">MTERLFDYPADAPDWPPPRPRVDIHTAEAAGKLIADWLRARVADSIARTPGRPVVLLSSGVDSSAVLAAAAPWDPVAVTVLTGDAPADADAGDVARHFDVAHEPVSVSFREAKDHAAAAVAMTGTADPWIIGKAVAIMAAAPRLRGRGAVLTGEGADVVTMGGDAPVHSQGAFDSGVLAEAGRYWTARRPGVDIGEVVGPDAPGRWCRVMQHLDLLALTRRIDHRVMWRDDDTRDPGTALDKVPLRIAAAGLGVPHRTAWRPKSPFQKSSGILDAMLDAARERAAEAPGSEWAVRPARESPELTAVTLWLAGHLPPDGPRDQ</sequence>
<dbReference type="Pfam" id="PF00733">
    <property type="entry name" value="Asn_synthase"/>
    <property type="match status" value="1"/>
</dbReference>
<dbReference type="RefSeq" id="WP_184736854.1">
    <property type="nucleotide sequence ID" value="NZ_BMRW01000002.1"/>
</dbReference>
<dbReference type="EC" id="6.3.5.4" evidence="2"/>
<dbReference type="AlphaFoldDB" id="A0A7W7PGA7"/>
<comment type="caution">
    <text evidence="2">The sequence shown here is derived from an EMBL/GenBank/DDBJ whole genome shotgun (WGS) entry which is preliminary data.</text>
</comment>
<dbReference type="GO" id="GO:0006529">
    <property type="term" value="P:asparagine biosynthetic process"/>
    <property type="evidence" value="ECO:0007669"/>
    <property type="project" value="InterPro"/>
</dbReference>
<dbReference type="InterPro" id="IPR001962">
    <property type="entry name" value="Asn_synthase"/>
</dbReference>
<evidence type="ECO:0000259" key="1">
    <source>
        <dbReference type="Pfam" id="PF00733"/>
    </source>
</evidence>
<dbReference type="InterPro" id="IPR014729">
    <property type="entry name" value="Rossmann-like_a/b/a_fold"/>
</dbReference>
<name>A0A7W7PGA7_STRNE</name>
<accession>A0A7W7PGA7</accession>
<protein>
    <submittedName>
        <fullName evidence="2">Asparagine synthase (Glutamine-hydrolyzing)</fullName>
        <ecNumber evidence="2">6.3.5.4</ecNumber>
    </submittedName>
</protein>
<reference evidence="2 3" key="1">
    <citation type="submission" date="2020-08" db="EMBL/GenBank/DDBJ databases">
        <title>Genomic Encyclopedia of Type Strains, Phase III (KMG-III): the genomes of soil and plant-associated and newly described type strains.</title>
        <authorList>
            <person name="Whitman W."/>
        </authorList>
    </citation>
    <scope>NUCLEOTIDE SEQUENCE [LARGE SCALE GENOMIC DNA]</scope>
    <source>
        <strain evidence="2 3">CECT 3265</strain>
    </source>
</reference>